<dbReference type="Gene3D" id="2.40.10.10">
    <property type="entry name" value="Trypsin-like serine proteases"/>
    <property type="match status" value="1"/>
</dbReference>
<evidence type="ECO:0000313" key="2">
    <source>
        <dbReference type="Proteomes" id="UP000320393"/>
    </source>
</evidence>
<accession>A0A537LTU1</accession>
<organism evidence="1 2">
    <name type="scientific">Candidatus Segetimicrobium genomatis</name>
    <dbReference type="NCBI Taxonomy" id="2569760"/>
    <lineage>
        <taxon>Bacteria</taxon>
        <taxon>Bacillati</taxon>
        <taxon>Candidatus Sysuimicrobiota</taxon>
        <taxon>Candidatus Sysuimicrobiia</taxon>
        <taxon>Candidatus Sysuimicrobiales</taxon>
        <taxon>Candidatus Segetimicrobiaceae</taxon>
        <taxon>Candidatus Segetimicrobium</taxon>
    </lineage>
</organism>
<dbReference type="InterPro" id="IPR043504">
    <property type="entry name" value="Peptidase_S1_PA_chymotrypsin"/>
</dbReference>
<dbReference type="EMBL" id="VBAM01000231">
    <property type="protein sequence ID" value="TMJ11420.1"/>
    <property type="molecule type" value="Genomic_DNA"/>
</dbReference>
<protein>
    <submittedName>
        <fullName evidence="1">Uncharacterized protein</fullName>
    </submittedName>
</protein>
<dbReference type="AlphaFoldDB" id="A0A537LTU1"/>
<sequence length="99" mass="10043">MAVVAVGALLGGMVLPQYLGMHPVFSAQPVLTAPAPPGTAPAPSVGGTIRVESEESVIINVVKQVRPAVVNINTESQVQTAFGVFPQQGAGSGVIVRPD</sequence>
<feature type="non-terminal residue" evidence="1">
    <location>
        <position position="99"/>
    </location>
</feature>
<dbReference type="Proteomes" id="UP000320393">
    <property type="component" value="Unassembled WGS sequence"/>
</dbReference>
<reference evidence="1 2" key="1">
    <citation type="journal article" date="2019" name="Nat. Microbiol.">
        <title>Mediterranean grassland soil C-N compound turnover is dependent on rainfall and depth, and is mediated by genomically divergent microorganisms.</title>
        <authorList>
            <person name="Diamond S."/>
            <person name="Andeer P.F."/>
            <person name="Li Z."/>
            <person name="Crits-Christoph A."/>
            <person name="Burstein D."/>
            <person name="Anantharaman K."/>
            <person name="Lane K.R."/>
            <person name="Thomas B.C."/>
            <person name="Pan C."/>
            <person name="Northen T.R."/>
            <person name="Banfield J.F."/>
        </authorList>
    </citation>
    <scope>NUCLEOTIDE SEQUENCE [LARGE SCALE GENOMIC DNA]</scope>
    <source>
        <strain evidence="1">NP_5</strain>
    </source>
</reference>
<proteinExistence type="predicted"/>
<evidence type="ECO:0000313" key="1">
    <source>
        <dbReference type="EMBL" id="TMJ11420.1"/>
    </source>
</evidence>
<gene>
    <name evidence="1" type="ORF">E6H02_06955</name>
</gene>
<comment type="caution">
    <text evidence="1">The sequence shown here is derived from an EMBL/GenBank/DDBJ whole genome shotgun (WGS) entry which is preliminary data.</text>
</comment>
<name>A0A537LTU1_9BACT</name>